<keyword evidence="2" id="KW-0408">Iron</keyword>
<feature type="domain" description="Pirin N-terminal" evidence="4">
    <location>
        <begin position="8"/>
        <end position="119"/>
    </location>
</feature>
<dbReference type="GO" id="GO:0046872">
    <property type="term" value="F:metal ion binding"/>
    <property type="evidence" value="ECO:0007669"/>
    <property type="project" value="UniProtKB-KW"/>
</dbReference>
<feature type="binding site" evidence="2">
    <location>
        <position position="57"/>
    </location>
    <ligand>
        <name>Fe cation</name>
        <dbReference type="ChEBI" id="CHEBI:24875"/>
    </ligand>
</feature>
<evidence type="ECO:0000256" key="2">
    <source>
        <dbReference type="PIRSR" id="PIRSR006232-1"/>
    </source>
</evidence>
<feature type="domain" description="Quercetin 2,3-dioxygenase C-terminal cupin" evidence="5">
    <location>
        <begin position="146"/>
        <end position="232"/>
    </location>
</feature>
<feature type="binding site" evidence="2">
    <location>
        <position position="59"/>
    </location>
    <ligand>
        <name>Fe cation</name>
        <dbReference type="ChEBI" id="CHEBI:24875"/>
    </ligand>
</feature>
<protein>
    <recommendedName>
        <fullName evidence="8">Pirin N-terminal domain-containing protein</fullName>
    </recommendedName>
</protein>
<feature type="binding site" evidence="2">
    <location>
        <position position="101"/>
    </location>
    <ligand>
        <name>Fe cation</name>
        <dbReference type="ChEBI" id="CHEBI:24875"/>
    </ligand>
</feature>
<dbReference type="CDD" id="cd20311">
    <property type="entry name" value="cupin_Yhhw_C"/>
    <property type="match status" value="1"/>
</dbReference>
<evidence type="ECO:0000259" key="5">
    <source>
        <dbReference type="Pfam" id="PF17954"/>
    </source>
</evidence>
<evidence type="ECO:0000256" key="1">
    <source>
        <dbReference type="ARBA" id="ARBA00008416"/>
    </source>
</evidence>
<dbReference type="InterPro" id="IPR014710">
    <property type="entry name" value="RmlC-like_jellyroll"/>
</dbReference>
<dbReference type="Pfam" id="PF02678">
    <property type="entry name" value="Pirin"/>
    <property type="match status" value="1"/>
</dbReference>
<evidence type="ECO:0000259" key="4">
    <source>
        <dbReference type="Pfam" id="PF02678"/>
    </source>
</evidence>
<feature type="binding site" evidence="2">
    <location>
        <position position="103"/>
    </location>
    <ligand>
        <name>Fe cation</name>
        <dbReference type="ChEBI" id="CHEBI:24875"/>
    </ligand>
</feature>
<proteinExistence type="inferred from homology"/>
<dbReference type="PANTHER" id="PTHR43212:SF3">
    <property type="entry name" value="QUERCETIN 2,3-DIOXYGENASE"/>
    <property type="match status" value="1"/>
</dbReference>
<dbReference type="SUPFAM" id="SSF51182">
    <property type="entry name" value="RmlC-like cupins"/>
    <property type="match status" value="1"/>
</dbReference>
<dbReference type="Gene3D" id="2.60.120.10">
    <property type="entry name" value="Jelly Rolls"/>
    <property type="match status" value="2"/>
</dbReference>
<sequence length="233" mass="25468">MIEIRRSEERGHADFGWLDSRHTFSFGHYFDPNHMGFRTLRVVNDDRVVPGAGFGEHGHRDMEIISYVVDGALAHKDSLGNVETIGPGEVQVMTAGTGIRHSEFNGSASEGVRFLQMWVLPEREGLKPGYVQKRFGRADKLGRLALLVSRDGRDGSLPIHQDVALYAAVLTEGQAVRHAPAAGRHLWVQVVRGGVELNGTLLREGDGAAVSDEDAVTLTGLDTESEVLVYDLA</sequence>
<reference evidence="7" key="1">
    <citation type="submission" date="2017-09" db="EMBL/GenBank/DDBJ databases">
        <authorList>
            <person name="Varghese N."/>
            <person name="Submissions S."/>
        </authorList>
    </citation>
    <scope>NUCLEOTIDE SEQUENCE [LARGE SCALE GENOMIC DNA]</scope>
    <source>
        <strain evidence="7">USBA 140</strain>
    </source>
</reference>
<name>A0A286GZR3_9PROT</name>
<evidence type="ECO:0000256" key="3">
    <source>
        <dbReference type="RuleBase" id="RU003457"/>
    </source>
</evidence>
<dbReference type="InterPro" id="IPR012093">
    <property type="entry name" value="Pirin"/>
</dbReference>
<dbReference type="RefSeq" id="WP_097281459.1">
    <property type="nucleotide sequence ID" value="NZ_OCNJ01000015.1"/>
</dbReference>
<dbReference type="AlphaFoldDB" id="A0A286GZR3"/>
<keyword evidence="2" id="KW-0479">Metal-binding</keyword>
<dbReference type="InterPro" id="IPR003829">
    <property type="entry name" value="Pirin_N_dom"/>
</dbReference>
<comment type="cofactor">
    <cofactor evidence="2">
        <name>Fe cation</name>
        <dbReference type="ChEBI" id="CHEBI:24875"/>
    </cofactor>
    <text evidence="2">Binds 1 Fe cation per subunit.</text>
</comment>
<dbReference type="OrthoDB" id="9780903at2"/>
<organism evidence="6 7">
    <name type="scientific">Caenispirillum bisanense</name>
    <dbReference type="NCBI Taxonomy" id="414052"/>
    <lineage>
        <taxon>Bacteria</taxon>
        <taxon>Pseudomonadati</taxon>
        <taxon>Pseudomonadota</taxon>
        <taxon>Alphaproteobacteria</taxon>
        <taxon>Rhodospirillales</taxon>
        <taxon>Novispirillaceae</taxon>
        <taxon>Caenispirillum</taxon>
    </lineage>
</organism>
<accession>A0A286GZR3</accession>
<evidence type="ECO:0000313" key="6">
    <source>
        <dbReference type="EMBL" id="SOE00997.1"/>
    </source>
</evidence>
<dbReference type="InterPro" id="IPR041602">
    <property type="entry name" value="Quercetinase_C"/>
</dbReference>
<dbReference type="Pfam" id="PF17954">
    <property type="entry name" value="Pirin_C_2"/>
    <property type="match status" value="1"/>
</dbReference>
<dbReference type="PIRSF" id="PIRSF006232">
    <property type="entry name" value="Pirin"/>
    <property type="match status" value="1"/>
</dbReference>
<dbReference type="PANTHER" id="PTHR43212">
    <property type="entry name" value="QUERCETIN 2,3-DIOXYGENASE"/>
    <property type="match status" value="1"/>
</dbReference>
<dbReference type="CDD" id="cd02910">
    <property type="entry name" value="cupin_Yhhw_N"/>
    <property type="match status" value="1"/>
</dbReference>
<dbReference type="Proteomes" id="UP000219621">
    <property type="component" value="Unassembled WGS sequence"/>
</dbReference>
<evidence type="ECO:0000313" key="7">
    <source>
        <dbReference type="Proteomes" id="UP000219621"/>
    </source>
</evidence>
<evidence type="ECO:0008006" key="8">
    <source>
        <dbReference type="Google" id="ProtNLM"/>
    </source>
</evidence>
<dbReference type="InterPro" id="IPR011051">
    <property type="entry name" value="RmlC_Cupin_sf"/>
</dbReference>
<keyword evidence="7" id="KW-1185">Reference proteome</keyword>
<gene>
    <name evidence="6" type="ORF">SAMN05421508_11548</name>
</gene>
<comment type="similarity">
    <text evidence="1 3">Belongs to the pirin family.</text>
</comment>
<dbReference type="EMBL" id="OCNJ01000015">
    <property type="protein sequence ID" value="SOE00997.1"/>
    <property type="molecule type" value="Genomic_DNA"/>
</dbReference>